<dbReference type="KEGG" id="egd:GS424_014870"/>
<dbReference type="Gene3D" id="1.10.357.10">
    <property type="entry name" value="Tetracycline Repressor, domain 2"/>
    <property type="match status" value="1"/>
</dbReference>
<protein>
    <recommendedName>
        <fullName evidence="3">TetR family transcriptional regulator</fullName>
    </recommendedName>
</protein>
<organism evidence="1 2">
    <name type="scientific">Eggerthella guodeyinii</name>
    <dbReference type="NCBI Taxonomy" id="2690837"/>
    <lineage>
        <taxon>Bacteria</taxon>
        <taxon>Bacillati</taxon>
        <taxon>Actinomycetota</taxon>
        <taxon>Coriobacteriia</taxon>
        <taxon>Eggerthellales</taxon>
        <taxon>Eggerthellaceae</taxon>
        <taxon>Eggerthella</taxon>
    </lineage>
</organism>
<dbReference type="RefSeq" id="WP_160941249.1">
    <property type="nucleotide sequence ID" value="NZ_CP063310.1"/>
</dbReference>
<dbReference type="EMBL" id="CP063310">
    <property type="protein sequence ID" value="QOS67767.1"/>
    <property type="molecule type" value="Genomic_DNA"/>
</dbReference>
<evidence type="ECO:0000313" key="2">
    <source>
        <dbReference type="Proteomes" id="UP000478463"/>
    </source>
</evidence>
<dbReference type="Proteomes" id="UP000478463">
    <property type="component" value="Chromosome"/>
</dbReference>
<proteinExistence type="predicted"/>
<accession>A0A6L7INQ0</accession>
<gene>
    <name evidence="1" type="ORF">GS424_014870</name>
</gene>
<dbReference type="InterPro" id="IPR009057">
    <property type="entry name" value="Homeodomain-like_sf"/>
</dbReference>
<dbReference type="AlphaFoldDB" id="A0A6L7INQ0"/>
<name>A0A6L7INQ0_9ACTN</name>
<evidence type="ECO:0000313" key="1">
    <source>
        <dbReference type="EMBL" id="QOS67767.1"/>
    </source>
</evidence>
<dbReference type="SUPFAM" id="SSF46689">
    <property type="entry name" value="Homeodomain-like"/>
    <property type="match status" value="1"/>
</dbReference>
<evidence type="ECO:0008006" key="3">
    <source>
        <dbReference type="Google" id="ProtNLM"/>
    </source>
</evidence>
<reference evidence="1 2" key="1">
    <citation type="submission" date="2020-10" db="EMBL/GenBank/DDBJ databases">
        <title>Eggerthella sp. nov., isolated from human feces.</title>
        <authorList>
            <person name="Yajun G."/>
        </authorList>
    </citation>
    <scope>NUCLEOTIDE SEQUENCE [LARGE SCALE GENOMIC DNA]</scope>
    <source>
        <strain evidence="1 2">HF-1101</strain>
    </source>
</reference>
<sequence>MSVKDARKHEFAATFMRLVTDSPPNRRVSVVDITNAMGCERKTFYYYFENVDDLIIWIFRSSFKRTVETEFAGCTLVKPHPELHDPYSDWPFYVRIETEDRFLAQGPYFKTISYHWVDNRDYYANMFRIDKRSYNNLFAYLVQLYVPAVKDDIRYMLGSKVIPPDVLNFLAEYHVMGIFGRLQWHFGHTHQDIMQSALDPYWNYAHTCIKRTIDHLTA</sequence>